<dbReference type="InterPro" id="IPR009003">
    <property type="entry name" value="Peptidase_S1_PA"/>
</dbReference>
<dbReference type="InterPro" id="IPR051333">
    <property type="entry name" value="CLIP_Serine_Protease"/>
</dbReference>
<dbReference type="InterPro" id="IPR000436">
    <property type="entry name" value="Sushi_SCR_CCP_dom"/>
</dbReference>
<dbReference type="GO" id="GO:0006508">
    <property type="term" value="P:proteolysis"/>
    <property type="evidence" value="ECO:0007669"/>
    <property type="project" value="UniProtKB-KW"/>
</dbReference>
<gene>
    <name evidence="5" type="primary">modSP</name>
    <name evidence="5" type="ORF">EVAR_5210_1</name>
</gene>
<dbReference type="AlphaFoldDB" id="A0A4C1V4E2"/>
<evidence type="ECO:0000313" key="6">
    <source>
        <dbReference type="Proteomes" id="UP000299102"/>
    </source>
</evidence>
<dbReference type="Gene3D" id="2.40.10.10">
    <property type="entry name" value="Trypsin-like serine proteases"/>
    <property type="match status" value="3"/>
</dbReference>
<keyword evidence="5" id="KW-0645">Protease</keyword>
<dbReference type="SMART" id="SM00020">
    <property type="entry name" value="Tryp_SPc"/>
    <property type="match status" value="1"/>
</dbReference>
<dbReference type="InterPro" id="IPR001254">
    <property type="entry name" value="Trypsin_dom"/>
</dbReference>
<dbReference type="PANTHER" id="PTHR24260">
    <property type="match status" value="1"/>
</dbReference>
<organism evidence="5 6">
    <name type="scientific">Eumeta variegata</name>
    <name type="common">Bagworm moth</name>
    <name type="synonym">Eumeta japonica</name>
    <dbReference type="NCBI Taxonomy" id="151549"/>
    <lineage>
        <taxon>Eukaryota</taxon>
        <taxon>Metazoa</taxon>
        <taxon>Ecdysozoa</taxon>
        <taxon>Arthropoda</taxon>
        <taxon>Hexapoda</taxon>
        <taxon>Insecta</taxon>
        <taxon>Pterygota</taxon>
        <taxon>Neoptera</taxon>
        <taxon>Endopterygota</taxon>
        <taxon>Lepidoptera</taxon>
        <taxon>Glossata</taxon>
        <taxon>Ditrysia</taxon>
        <taxon>Tineoidea</taxon>
        <taxon>Psychidae</taxon>
        <taxon>Oiketicinae</taxon>
        <taxon>Eumeta</taxon>
    </lineage>
</organism>
<keyword evidence="6" id="KW-1185">Reference proteome</keyword>
<protein>
    <submittedName>
        <fullName evidence="5">Modular serine protease</fullName>
    </submittedName>
</protein>
<dbReference type="PANTHER" id="PTHR24260:SF136">
    <property type="entry name" value="GH08193P-RELATED"/>
    <property type="match status" value="1"/>
</dbReference>
<dbReference type="InterPro" id="IPR043504">
    <property type="entry name" value="Peptidase_S1_PA_chymotrypsin"/>
</dbReference>
<name>A0A4C1V4E2_EUMVA</name>
<feature type="domain" description="Sushi" evidence="4">
    <location>
        <begin position="923"/>
        <end position="987"/>
    </location>
</feature>
<reference evidence="5 6" key="1">
    <citation type="journal article" date="2019" name="Commun. Biol.">
        <title>The bagworm genome reveals a unique fibroin gene that provides high tensile strength.</title>
        <authorList>
            <person name="Kono N."/>
            <person name="Nakamura H."/>
            <person name="Ohtoshi R."/>
            <person name="Tomita M."/>
            <person name="Numata K."/>
            <person name="Arakawa K."/>
        </authorList>
    </citation>
    <scope>NUCLEOTIDE SEQUENCE [LARGE SCALE GENOMIC DNA]</scope>
</reference>
<keyword evidence="1" id="KW-1015">Disulfide bond</keyword>
<dbReference type="EMBL" id="BGZK01000271">
    <property type="protein sequence ID" value="GBP33256.1"/>
    <property type="molecule type" value="Genomic_DNA"/>
</dbReference>
<dbReference type="GO" id="GO:0004252">
    <property type="term" value="F:serine-type endopeptidase activity"/>
    <property type="evidence" value="ECO:0007669"/>
    <property type="project" value="InterPro"/>
</dbReference>
<comment type="caution">
    <text evidence="2">Lacks conserved residue(s) required for the propagation of feature annotation.</text>
</comment>
<dbReference type="InterPro" id="IPR035976">
    <property type="entry name" value="Sushi/SCR/CCP_sf"/>
</dbReference>
<proteinExistence type="predicted"/>
<dbReference type="CDD" id="cd00033">
    <property type="entry name" value="CCP"/>
    <property type="match status" value="3"/>
</dbReference>
<dbReference type="Proteomes" id="UP000299102">
    <property type="component" value="Unassembled WGS sequence"/>
</dbReference>
<dbReference type="SMART" id="SM00032">
    <property type="entry name" value="CCP"/>
    <property type="match status" value="3"/>
</dbReference>
<evidence type="ECO:0000256" key="2">
    <source>
        <dbReference type="PROSITE-ProRule" id="PRU00302"/>
    </source>
</evidence>
<evidence type="ECO:0000256" key="1">
    <source>
        <dbReference type="ARBA" id="ARBA00023157"/>
    </source>
</evidence>
<sequence>MLQKKESSVSLQRRVLPPVMLSFQEERNRKVRFGTLNAWEWRSILDKDLEARGKQTVLCKLPPYPENGGYMVVDKPNAKPGDVFQNVSFVQYKSDDNNADILIQAYQCIAGEWSRSVFKYETEEIYFNSSWCPFLCPPSMDNEDAEASTLAPANVSNTVEAKPSGNKSCILPPYPPRGGYFMRDQPGIRIMPGDVYNNQLIRLIAYQLIEGTEIYKVNVLLCSNGLWYKEVLKFESNLLSFKKTTWCPLVCATPVVKEINETSSSALVFRSSSSCKLPPYPEEGSYVVVNSPEAKPGDFMDALHLKYSCYSDKNIVGSKNVYCINGVWSDKPPKCFRCGSITSEIGEKTTEEVALRKEMPWHASIYTKKYTPYEQICSGSIIATNFVVTAQSLVYHIRFQETGNALVTLLRLPVTTGGGDYLLSDGLNLLTASGIKKRSCSRPRGTPLLPEKSYAIGANNATLSRKRAMISPKFRGSVNDFKDDIALLVLTTPLVFDAFVSPVCVDFDVEFDEQQLADGSFGKIASWSPKDEKDRTPSVLQVGWLPYVSRDKCIADTPSFFHSYITSDKICAGDKIGEYVLAVNGHYESLIDLYTIIVIEVSISEKNSSVHERINLQRSTFAFSDSLLIPSSKARMQRVPLMSSESAVGTGLCARDGGAGLSFHVRHRDANRVNFYLRGIASVTISNGNVCNLVPLSTFTHVLRHETFLKDNLKDAIWIRAPNNPFKPKKPTEYSCTLPPYPENGSYIVVEEPRAGPGDNYQRATLVQYKTEEWGQPVDINALACFHGEWFEVLVQYQSEYQYFNSGACASLCPEMSTDPPSISSTVRSAVTEKSEPHTNLCIIPSSPPNVKYEVTHELKDESGEGYALYLSYWCTRHLSLLGNPYTTCFNGVWDGGPPECVTDPPPLSINFGNLVESWELDFNCYMPRQPEDGTYTVVNSPETKAGSRKSEAHLLYSCHAGAQLIGNKDVYCISGAWSSKSPTCVRCGHAHDATRPSAPPPWHAGVYEKHPGPHRRICGGTIIATNLIVSGELPLIPAHCFWTDRGGLISATRFAVAAGKAHSDWNDSRDGFAQKSELDDIAIPPRFRGGLTNYQDDIALLFLTTPLDYNEYVAPLCVDFDAMLYEQQTKPGNVGIVVLNEEVDDGSTNFQAKDVSYVDISECITGASPAARAYMTSDKTCARVVNGTSLCTRDSGSGLASPAVDEGRGVMTHYLRGVLVAVPSSDEPCGVGAIATFTDISAHAQFLKFYFNLAIW</sequence>
<dbReference type="SUPFAM" id="SSF50494">
    <property type="entry name" value="Trypsin-like serine proteases"/>
    <property type="match status" value="2"/>
</dbReference>
<dbReference type="STRING" id="151549.A0A4C1V4E2"/>
<keyword evidence="5" id="KW-0378">Hydrolase</keyword>
<evidence type="ECO:0000313" key="5">
    <source>
        <dbReference type="EMBL" id="GBP33256.1"/>
    </source>
</evidence>
<evidence type="ECO:0000259" key="4">
    <source>
        <dbReference type="PROSITE" id="PS50923"/>
    </source>
</evidence>
<keyword evidence="2" id="KW-0768">Sushi</keyword>
<dbReference type="PROSITE" id="PS50240">
    <property type="entry name" value="TRYPSIN_DOM"/>
    <property type="match status" value="2"/>
</dbReference>
<dbReference type="PROSITE" id="PS50923">
    <property type="entry name" value="SUSHI"/>
    <property type="match status" value="2"/>
</dbReference>
<dbReference type="Gene3D" id="2.10.70.10">
    <property type="entry name" value="Complement Module, domain 1"/>
    <property type="match status" value="2"/>
</dbReference>
<dbReference type="Pfam" id="PF00089">
    <property type="entry name" value="Trypsin"/>
    <property type="match status" value="2"/>
</dbReference>
<dbReference type="Pfam" id="PF00084">
    <property type="entry name" value="Sushi"/>
    <property type="match status" value="1"/>
</dbReference>
<accession>A0A4C1V4E2</accession>
<feature type="domain" description="Sushi" evidence="4">
    <location>
        <begin position="273"/>
        <end position="337"/>
    </location>
</feature>
<comment type="caution">
    <text evidence="5">The sequence shown here is derived from an EMBL/GenBank/DDBJ whole genome shotgun (WGS) entry which is preliminary data.</text>
</comment>
<dbReference type="SUPFAM" id="SSF57535">
    <property type="entry name" value="Complement control module/SCR domain"/>
    <property type="match status" value="3"/>
</dbReference>
<dbReference type="OrthoDB" id="2019384at2759"/>
<feature type="domain" description="Peptidase S1" evidence="3">
    <location>
        <begin position="986"/>
        <end position="1257"/>
    </location>
</feature>
<evidence type="ECO:0000259" key="3">
    <source>
        <dbReference type="PROSITE" id="PS50240"/>
    </source>
</evidence>
<feature type="domain" description="Peptidase S1" evidence="3">
    <location>
        <begin position="315"/>
        <end position="724"/>
    </location>
</feature>